<name>A0A8J7V2Z7_9PROT</name>
<protein>
    <submittedName>
        <fullName evidence="2">Glycerophosphoryl diester phosphodiesterase</fullName>
    </submittedName>
</protein>
<evidence type="ECO:0000313" key="2">
    <source>
        <dbReference type="EMBL" id="MBP5857865.1"/>
    </source>
</evidence>
<evidence type="ECO:0000259" key="1">
    <source>
        <dbReference type="PROSITE" id="PS51704"/>
    </source>
</evidence>
<dbReference type="EMBL" id="JAGMWN010000005">
    <property type="protein sequence ID" value="MBP5857865.1"/>
    <property type="molecule type" value="Genomic_DNA"/>
</dbReference>
<dbReference type="PROSITE" id="PS50007">
    <property type="entry name" value="PIPLC_X_DOMAIN"/>
    <property type="match status" value="1"/>
</dbReference>
<proteinExistence type="predicted"/>
<dbReference type="PROSITE" id="PS51704">
    <property type="entry name" value="GP_PDE"/>
    <property type="match status" value="1"/>
</dbReference>
<reference evidence="2" key="1">
    <citation type="submission" date="2021-04" db="EMBL/GenBank/DDBJ databases">
        <authorList>
            <person name="Zhang D.-C."/>
        </authorList>
    </citation>
    <scope>NUCLEOTIDE SEQUENCE</scope>
    <source>
        <strain evidence="2">CGMCC 1.15697</strain>
    </source>
</reference>
<dbReference type="Gene3D" id="3.20.20.190">
    <property type="entry name" value="Phosphatidylinositol (PI) phosphodiesterase"/>
    <property type="match status" value="1"/>
</dbReference>
<organism evidence="2 3">
    <name type="scientific">Marivibrio halodurans</name>
    <dbReference type="NCBI Taxonomy" id="2039722"/>
    <lineage>
        <taxon>Bacteria</taxon>
        <taxon>Pseudomonadati</taxon>
        <taxon>Pseudomonadota</taxon>
        <taxon>Alphaproteobacteria</taxon>
        <taxon>Rhodospirillales</taxon>
        <taxon>Rhodospirillaceae</taxon>
        <taxon>Marivibrio</taxon>
    </lineage>
</organism>
<sequence length="250" mass="26745">MSEPVSRYHPRTDVPRLIAHRGASARAPENTIAAFEEAARLGVRWVEFDVMLCGDGTPVVIHDETLRRTTGTEGRVAETGLDALKRLDAGRWFSAAFAGEAVPTLVEALAALDRLDLGANVEIKPAEGHEVETGEAVARLLRDHWPARLAPPVVSSFSPDALRAAHAVHPGHDYAPLFDAIGVDWRAHMDAVGAQALHCDAVRLTADRAAAVVATGAAIRCYTVNDPADARRLLAMGVESVFSDDAIPLD</sequence>
<feature type="domain" description="GP-PDE" evidence="1">
    <location>
        <begin position="15"/>
        <end position="250"/>
    </location>
</feature>
<dbReference type="SUPFAM" id="SSF51695">
    <property type="entry name" value="PLC-like phosphodiesterases"/>
    <property type="match status" value="1"/>
</dbReference>
<dbReference type="RefSeq" id="WP_210682438.1">
    <property type="nucleotide sequence ID" value="NZ_JAGMWN010000005.1"/>
</dbReference>
<dbReference type="InterPro" id="IPR017946">
    <property type="entry name" value="PLC-like_Pdiesterase_TIM-brl"/>
</dbReference>
<dbReference type="AlphaFoldDB" id="A0A8J7V2Z7"/>
<dbReference type="Proteomes" id="UP000672602">
    <property type="component" value="Unassembled WGS sequence"/>
</dbReference>
<gene>
    <name evidence="2" type="ORF">KAJ83_12675</name>
</gene>
<dbReference type="InterPro" id="IPR030395">
    <property type="entry name" value="GP_PDE_dom"/>
</dbReference>
<dbReference type="Pfam" id="PF03009">
    <property type="entry name" value="GDPD"/>
    <property type="match status" value="1"/>
</dbReference>
<comment type="caution">
    <text evidence="2">The sequence shown here is derived from an EMBL/GenBank/DDBJ whole genome shotgun (WGS) entry which is preliminary data.</text>
</comment>
<accession>A0A8J7V2Z7</accession>
<dbReference type="GO" id="GO:0008081">
    <property type="term" value="F:phosphoric diester hydrolase activity"/>
    <property type="evidence" value="ECO:0007669"/>
    <property type="project" value="InterPro"/>
</dbReference>
<dbReference type="PANTHER" id="PTHR46211">
    <property type="entry name" value="GLYCEROPHOSPHORYL DIESTER PHOSPHODIESTERASE"/>
    <property type="match status" value="1"/>
</dbReference>
<dbReference type="PANTHER" id="PTHR46211:SF1">
    <property type="entry name" value="GLYCEROPHOSPHODIESTER PHOSPHODIESTERASE, CYTOPLASMIC"/>
    <property type="match status" value="1"/>
</dbReference>
<dbReference type="GO" id="GO:0006629">
    <property type="term" value="P:lipid metabolic process"/>
    <property type="evidence" value="ECO:0007669"/>
    <property type="project" value="InterPro"/>
</dbReference>
<keyword evidence="3" id="KW-1185">Reference proteome</keyword>
<evidence type="ECO:0000313" key="3">
    <source>
        <dbReference type="Proteomes" id="UP000672602"/>
    </source>
</evidence>